<dbReference type="InterPro" id="IPR003661">
    <property type="entry name" value="HisK_dim/P_dom"/>
</dbReference>
<dbReference type="Pfam" id="PF00072">
    <property type="entry name" value="Response_reg"/>
    <property type="match status" value="1"/>
</dbReference>
<feature type="domain" description="Histidine kinase" evidence="9">
    <location>
        <begin position="187"/>
        <end position="446"/>
    </location>
</feature>
<dbReference type="AlphaFoldDB" id="A0A1U7GT98"/>
<dbReference type="PANTHER" id="PTHR43047:SF72">
    <property type="entry name" value="OSMOSENSING HISTIDINE PROTEIN KINASE SLN1"/>
    <property type="match status" value="1"/>
</dbReference>
<dbReference type="SUPFAM" id="SSF55874">
    <property type="entry name" value="ATPase domain of HSP90 chaperone/DNA topoisomerase II/histidine kinase"/>
    <property type="match status" value="1"/>
</dbReference>
<dbReference type="PROSITE" id="PS50110">
    <property type="entry name" value="RESPONSE_REGULATORY"/>
    <property type="match status" value="1"/>
</dbReference>
<dbReference type="InterPro" id="IPR003594">
    <property type="entry name" value="HATPase_dom"/>
</dbReference>
<name>A0A1U7GT98_9CYAN</name>
<keyword evidence="8" id="KW-0175">Coiled coil</keyword>
<reference evidence="11 12" key="1">
    <citation type="submission" date="2016-11" db="EMBL/GenBank/DDBJ databases">
        <title>Draft Genome Sequences of Nine Cyanobacterial Strains from Diverse Habitats.</title>
        <authorList>
            <person name="Zhu T."/>
            <person name="Hou S."/>
            <person name="Lu X."/>
            <person name="Hess W.R."/>
        </authorList>
    </citation>
    <scope>NUCLEOTIDE SEQUENCE [LARGE SCALE GENOMIC DNA]</scope>
    <source>
        <strain evidence="11 12">NIES-592</strain>
    </source>
</reference>
<evidence type="ECO:0000256" key="5">
    <source>
        <dbReference type="ARBA" id="ARBA00022777"/>
    </source>
</evidence>
<dbReference type="CDD" id="cd00082">
    <property type="entry name" value="HisKA"/>
    <property type="match status" value="1"/>
</dbReference>
<evidence type="ECO:0000256" key="4">
    <source>
        <dbReference type="ARBA" id="ARBA00022679"/>
    </source>
</evidence>
<gene>
    <name evidence="11" type="ORF">NIES592_22990</name>
</gene>
<dbReference type="GO" id="GO:0005886">
    <property type="term" value="C:plasma membrane"/>
    <property type="evidence" value="ECO:0007669"/>
    <property type="project" value="TreeGrafter"/>
</dbReference>
<dbReference type="Gene3D" id="3.30.565.10">
    <property type="entry name" value="Histidine kinase-like ATPase, C-terminal domain"/>
    <property type="match status" value="1"/>
</dbReference>
<dbReference type="PRINTS" id="PR00344">
    <property type="entry name" value="BCTRLSENSOR"/>
</dbReference>
<evidence type="ECO:0000256" key="2">
    <source>
        <dbReference type="ARBA" id="ARBA00012438"/>
    </source>
</evidence>
<dbReference type="InterPro" id="IPR004358">
    <property type="entry name" value="Sig_transdc_His_kin-like_C"/>
</dbReference>
<dbReference type="Pfam" id="PF02518">
    <property type="entry name" value="HATPase_c"/>
    <property type="match status" value="1"/>
</dbReference>
<evidence type="ECO:0000256" key="3">
    <source>
        <dbReference type="ARBA" id="ARBA00022553"/>
    </source>
</evidence>
<dbReference type="GO" id="GO:0000155">
    <property type="term" value="F:phosphorelay sensor kinase activity"/>
    <property type="evidence" value="ECO:0007669"/>
    <property type="project" value="InterPro"/>
</dbReference>
<comment type="catalytic activity">
    <reaction evidence="1">
        <text>ATP + protein L-histidine = ADP + protein N-phospho-L-histidine.</text>
        <dbReference type="EC" id="2.7.13.3"/>
    </reaction>
</comment>
<evidence type="ECO:0000313" key="11">
    <source>
        <dbReference type="EMBL" id="OKH11034.1"/>
    </source>
</evidence>
<dbReference type="SMART" id="SM00448">
    <property type="entry name" value="REC"/>
    <property type="match status" value="1"/>
</dbReference>
<dbReference type="EMBL" id="MRCA01000024">
    <property type="protein sequence ID" value="OKH11034.1"/>
    <property type="molecule type" value="Genomic_DNA"/>
</dbReference>
<dbReference type="SMART" id="SM00388">
    <property type="entry name" value="HisKA"/>
    <property type="match status" value="1"/>
</dbReference>
<dbReference type="RefSeq" id="WP_062246263.1">
    <property type="nucleotide sequence ID" value="NZ_MRCA01000024.1"/>
</dbReference>
<accession>A0A1U7GT98</accession>
<feature type="domain" description="Response regulatory" evidence="10">
    <location>
        <begin position="8"/>
        <end position="124"/>
    </location>
</feature>
<protein>
    <recommendedName>
        <fullName evidence="2">histidine kinase</fullName>
        <ecNumber evidence="2">2.7.13.3</ecNumber>
    </recommendedName>
</protein>
<keyword evidence="6" id="KW-0902">Two-component regulatory system</keyword>
<dbReference type="SMART" id="SM00387">
    <property type="entry name" value="HATPase_c"/>
    <property type="match status" value="1"/>
</dbReference>
<evidence type="ECO:0000259" key="10">
    <source>
        <dbReference type="PROSITE" id="PS50110"/>
    </source>
</evidence>
<feature type="modified residue" description="4-aspartylphosphate" evidence="7">
    <location>
        <position position="57"/>
    </location>
</feature>
<dbReference type="InterPro" id="IPR005467">
    <property type="entry name" value="His_kinase_dom"/>
</dbReference>
<dbReference type="Gene3D" id="3.40.50.2300">
    <property type="match status" value="1"/>
</dbReference>
<comment type="caution">
    <text evidence="11">The sequence shown here is derived from an EMBL/GenBank/DDBJ whole genome shotgun (WGS) entry which is preliminary data.</text>
</comment>
<feature type="coiled-coil region" evidence="8">
    <location>
        <begin position="126"/>
        <end position="153"/>
    </location>
</feature>
<dbReference type="InterPro" id="IPR036890">
    <property type="entry name" value="HATPase_C_sf"/>
</dbReference>
<dbReference type="Proteomes" id="UP000186391">
    <property type="component" value="Unassembled WGS sequence"/>
</dbReference>
<dbReference type="GO" id="GO:0009927">
    <property type="term" value="F:histidine phosphotransfer kinase activity"/>
    <property type="evidence" value="ECO:0007669"/>
    <property type="project" value="TreeGrafter"/>
</dbReference>
<proteinExistence type="predicted"/>
<keyword evidence="5 11" id="KW-0418">Kinase</keyword>
<dbReference type="OrthoDB" id="569699at2"/>
<keyword evidence="3 7" id="KW-0597">Phosphoprotein</keyword>
<dbReference type="PROSITE" id="PS50109">
    <property type="entry name" value="HIS_KIN"/>
    <property type="match status" value="1"/>
</dbReference>
<evidence type="ECO:0000259" key="9">
    <source>
        <dbReference type="PROSITE" id="PS50109"/>
    </source>
</evidence>
<dbReference type="EC" id="2.7.13.3" evidence="2"/>
<dbReference type="InterPro" id="IPR001789">
    <property type="entry name" value="Sig_transdc_resp-reg_receiver"/>
</dbReference>
<dbReference type="SUPFAM" id="SSF52172">
    <property type="entry name" value="CheY-like"/>
    <property type="match status" value="1"/>
</dbReference>
<dbReference type="InterPro" id="IPR011006">
    <property type="entry name" value="CheY-like_superfamily"/>
</dbReference>
<keyword evidence="12" id="KW-1185">Reference proteome</keyword>
<dbReference type="Gene3D" id="1.10.287.130">
    <property type="match status" value="1"/>
</dbReference>
<organism evidence="11 12">
    <name type="scientific">Fischerella major NIES-592</name>
    <dbReference type="NCBI Taxonomy" id="210994"/>
    <lineage>
        <taxon>Bacteria</taxon>
        <taxon>Bacillati</taxon>
        <taxon>Cyanobacteriota</taxon>
        <taxon>Cyanophyceae</taxon>
        <taxon>Nostocales</taxon>
        <taxon>Hapalosiphonaceae</taxon>
        <taxon>Fischerella</taxon>
    </lineage>
</organism>
<evidence type="ECO:0000313" key="12">
    <source>
        <dbReference type="Proteomes" id="UP000186391"/>
    </source>
</evidence>
<evidence type="ECO:0000256" key="8">
    <source>
        <dbReference type="SAM" id="Coils"/>
    </source>
</evidence>
<evidence type="ECO:0000256" key="6">
    <source>
        <dbReference type="ARBA" id="ARBA00023012"/>
    </source>
</evidence>
<evidence type="ECO:0000256" key="7">
    <source>
        <dbReference type="PROSITE-ProRule" id="PRU00169"/>
    </source>
</evidence>
<dbReference type="CDD" id="cd19920">
    <property type="entry name" value="REC_PA4781-like"/>
    <property type="match status" value="1"/>
</dbReference>
<dbReference type="PANTHER" id="PTHR43047">
    <property type="entry name" value="TWO-COMPONENT HISTIDINE PROTEIN KINASE"/>
    <property type="match status" value="1"/>
</dbReference>
<keyword evidence="4" id="KW-0808">Transferase</keyword>
<dbReference type="InterPro" id="IPR036097">
    <property type="entry name" value="HisK_dim/P_sf"/>
</dbReference>
<evidence type="ECO:0000256" key="1">
    <source>
        <dbReference type="ARBA" id="ARBA00000085"/>
    </source>
</evidence>
<sequence>MSPTEEYVILIVDDNSTNLAVIAEALTNAGFEIAVATNGENAIKQINYDQPDLILLDVDMPGIDGFETCKKLKDNPLTHQIPIIFMTALNDTRDKVKGLNLGAVDYVTKPFQEAEVIARIRLHLKLSSLTKKLEEKNLQLHQLNNALEERVKERTKQLTQSLINLQQAQIQLIQSEKMSALGNLVAGIAHEINNPINSILGNINHAEEYTKDLLQHLHLYQHHYPQPKLEIEQHGNEIDIDFLTTDLPKLFHSIKLGAERVIKISNSLRVFSRSDQENQVLANIHEAIDNTLIILQYRLKANPNRPAIQIIKNYGDIPRIKCYLGQLNQVFMNILANAIDALEESNQGRDFSEIEKFPNIITISTQLSNDRKSVVIKFKDNGIGIPEETQSRIFDHLFTTKSSEKGTGLGLSISRQIIEEKHGGSLRCKSVVGEGTELAIAIPINM</sequence>
<dbReference type="SUPFAM" id="SSF47384">
    <property type="entry name" value="Homodimeric domain of signal transducing histidine kinase"/>
    <property type="match status" value="1"/>
</dbReference>